<dbReference type="InterPro" id="IPR051396">
    <property type="entry name" value="Bact_Antivir_Def_Nuclease"/>
</dbReference>
<dbReference type="InterPro" id="IPR027417">
    <property type="entry name" value="P-loop_NTPase"/>
</dbReference>
<dbReference type="PANTHER" id="PTHR43581">
    <property type="entry name" value="ATP/GTP PHOSPHATASE"/>
    <property type="match status" value="1"/>
</dbReference>
<keyword evidence="4" id="KW-1185">Reference proteome</keyword>
<dbReference type="PANTHER" id="PTHR43581:SF4">
    <property type="entry name" value="ATP_GTP PHOSPHATASE"/>
    <property type="match status" value="1"/>
</dbReference>
<dbReference type="RefSeq" id="WP_062153714.1">
    <property type="nucleotide sequence ID" value="NZ_CP012373.2"/>
</dbReference>
<dbReference type="InterPro" id="IPR014555">
    <property type="entry name" value="RecF-like"/>
</dbReference>
<dbReference type="InterPro" id="IPR041685">
    <property type="entry name" value="AAA_GajA/Old/RecF-like"/>
</dbReference>
<dbReference type="Proteomes" id="UP000234271">
    <property type="component" value="Chromosome"/>
</dbReference>
<sequence length="387" mass="44236">MLHSLKIKNFRLLQNFQVDKLGHVNLIVGKNNSGKSTVLEALQIFAGNANSLLLQEIAASHDEKFRIEEDSINANTIFPFEDFFTGRQFPKDDTTKIEIGEINANSSQLLQIQHIFVVEEETTITESLAGSVTKVERRVVSPSEFEKIENEPIRPALLVTKEEKTTIISLDNRNRYNRLMSRDNYSIPCSTIPTQFLSIDELADEWDKIVFRQEEEDIVIKAMQIIEPDFQNITFVNDDEFRSVTGRKISKRLPKVKMSGLSRPVSLNSLGDGMLRVFQLVLKTFPAKGGFLLIDEFENGLHYSVQEKIWTLLFTLSEKLNIQIFATTHSWDCIESFSKVAREQKDIEGVLFRVGKSVRQSNHGQIIATVFNEEQLYSITQSDVEVR</sequence>
<dbReference type="PIRSF" id="PIRSF029347">
    <property type="entry name" value="RecF"/>
    <property type="match status" value="1"/>
</dbReference>
<dbReference type="Gene3D" id="3.40.50.300">
    <property type="entry name" value="P-loop containing nucleotide triphosphate hydrolases"/>
    <property type="match status" value="1"/>
</dbReference>
<reference evidence="4" key="1">
    <citation type="submission" date="2016-12" db="EMBL/GenBank/DDBJ databases">
        <title>Complete Genome Sequence of Beggiatoa leptomitiformis D-401.</title>
        <authorList>
            <person name="Fomenkov A."/>
            <person name="Vincze T."/>
            <person name="Grabovich M."/>
            <person name="Anton B.P."/>
            <person name="Dubinina G."/>
            <person name="Orlova M."/>
            <person name="Belousova E."/>
            <person name="Roberts R.J."/>
        </authorList>
    </citation>
    <scope>NUCLEOTIDE SEQUENCE [LARGE SCALE GENOMIC DNA]</scope>
    <source>
        <strain evidence="4">D-401</strain>
    </source>
</reference>
<protein>
    <submittedName>
        <fullName evidence="3">AAA family ATPase</fullName>
    </submittedName>
</protein>
<proteinExistence type="predicted"/>
<evidence type="ECO:0000313" key="3">
    <source>
        <dbReference type="EMBL" id="AUI69101.1"/>
    </source>
</evidence>
<dbReference type="InterPro" id="IPR003959">
    <property type="entry name" value="ATPase_AAA_core"/>
</dbReference>
<evidence type="ECO:0000259" key="2">
    <source>
        <dbReference type="Pfam" id="PF13304"/>
    </source>
</evidence>
<feature type="domain" description="ATPase AAA-type core" evidence="2">
    <location>
        <begin position="260"/>
        <end position="330"/>
    </location>
</feature>
<dbReference type="EMBL" id="CP018889">
    <property type="protein sequence ID" value="AUI69101.1"/>
    <property type="molecule type" value="Genomic_DNA"/>
</dbReference>
<dbReference type="STRING" id="288004.AL038_13670"/>
<dbReference type="Pfam" id="PF13304">
    <property type="entry name" value="AAA_21"/>
    <property type="match status" value="1"/>
</dbReference>
<dbReference type="KEGG" id="blep:AL038_13670"/>
<dbReference type="AlphaFoldDB" id="A0A2N9YF30"/>
<organism evidence="3 4">
    <name type="scientific">Beggiatoa leptomitoformis</name>
    <dbReference type="NCBI Taxonomy" id="288004"/>
    <lineage>
        <taxon>Bacteria</taxon>
        <taxon>Pseudomonadati</taxon>
        <taxon>Pseudomonadota</taxon>
        <taxon>Gammaproteobacteria</taxon>
        <taxon>Thiotrichales</taxon>
        <taxon>Thiotrichaceae</taxon>
        <taxon>Beggiatoa</taxon>
    </lineage>
</organism>
<dbReference type="OrthoDB" id="3322489at2"/>
<name>A0A2N9YF30_9GAMM</name>
<gene>
    <name evidence="3" type="ORF">BLE401_10590</name>
</gene>
<accession>A0A2N9YF30</accession>
<dbReference type="SUPFAM" id="SSF52540">
    <property type="entry name" value="P-loop containing nucleoside triphosphate hydrolases"/>
    <property type="match status" value="1"/>
</dbReference>
<dbReference type="Pfam" id="PF13175">
    <property type="entry name" value="AAA_15"/>
    <property type="match status" value="1"/>
</dbReference>
<evidence type="ECO:0000259" key="1">
    <source>
        <dbReference type="Pfam" id="PF13175"/>
    </source>
</evidence>
<evidence type="ECO:0000313" key="4">
    <source>
        <dbReference type="Proteomes" id="UP000234271"/>
    </source>
</evidence>
<feature type="domain" description="Endonuclease GajA/Old nuclease/RecF-like AAA" evidence="1">
    <location>
        <begin position="1"/>
        <end position="234"/>
    </location>
</feature>